<dbReference type="RefSeq" id="WP_262065285.1">
    <property type="nucleotide sequence ID" value="NZ_JAMXOD010000003.1"/>
</dbReference>
<proteinExistence type="predicted"/>
<gene>
    <name evidence="2" type="ORF">NK125_03630</name>
</gene>
<keyword evidence="1" id="KW-0812">Transmembrane</keyword>
<reference evidence="2 3" key="1">
    <citation type="journal article" date="2022" name="Genome Biol. Evol.">
        <title>Host diet, physiology and behaviors set the stage for Lachnospiraceae cladogenesis.</title>
        <authorList>
            <person name="Vera-Ponce De Leon A."/>
            <person name="Schneider M."/>
            <person name="Jahnes B.C."/>
            <person name="Sadowski V."/>
            <person name="Camuy-Velez L.A."/>
            <person name="Duan J."/>
            <person name="Sabree Z.L."/>
        </authorList>
    </citation>
    <scope>NUCLEOTIDE SEQUENCE [LARGE SCALE GENOMIC DNA]</scope>
    <source>
        <strain evidence="2 3">PAL113</strain>
    </source>
</reference>
<keyword evidence="1" id="KW-0472">Membrane</keyword>
<comment type="caution">
    <text evidence="2">The sequence shown here is derived from an EMBL/GenBank/DDBJ whole genome shotgun (WGS) entry which is preliminary data.</text>
</comment>
<feature type="transmembrane region" description="Helical" evidence="1">
    <location>
        <begin position="144"/>
        <end position="168"/>
    </location>
</feature>
<evidence type="ECO:0000256" key="1">
    <source>
        <dbReference type="SAM" id="Phobius"/>
    </source>
</evidence>
<accession>A0ABT1E6Q8</accession>
<feature type="transmembrane region" description="Helical" evidence="1">
    <location>
        <begin position="22"/>
        <end position="50"/>
    </location>
</feature>
<dbReference type="EMBL" id="JAMZFW010000003">
    <property type="protein sequence ID" value="MCP1101504.1"/>
    <property type="molecule type" value="Genomic_DNA"/>
</dbReference>
<dbReference type="InterPro" id="IPR006938">
    <property type="entry name" value="DUF624"/>
</dbReference>
<dbReference type="Pfam" id="PF04854">
    <property type="entry name" value="DUF624"/>
    <property type="match status" value="1"/>
</dbReference>
<keyword evidence="1" id="KW-1133">Transmembrane helix</keyword>
<evidence type="ECO:0000313" key="2">
    <source>
        <dbReference type="EMBL" id="MCP1101504.1"/>
    </source>
</evidence>
<dbReference type="Proteomes" id="UP001523566">
    <property type="component" value="Unassembled WGS sequence"/>
</dbReference>
<name>A0ABT1E6Q8_9FIRM</name>
<protein>
    <submittedName>
        <fullName evidence="2">YesL family protein</fullName>
    </submittedName>
</protein>
<feature type="transmembrane region" description="Helical" evidence="1">
    <location>
        <begin position="174"/>
        <end position="198"/>
    </location>
</feature>
<evidence type="ECO:0000313" key="3">
    <source>
        <dbReference type="Proteomes" id="UP001523566"/>
    </source>
</evidence>
<keyword evidence="3" id="KW-1185">Reference proteome</keyword>
<feature type="transmembrane region" description="Helical" evidence="1">
    <location>
        <begin position="111"/>
        <end position="132"/>
    </location>
</feature>
<sequence>MSNLFSIEGKLFQFLGRLADLIILNFLCLICCVPIITIGASVTALCSVTLKMAKNEEAYIFRSFFKSFKMNFKQSTIAWCLIAFVGIILHFDFTISAQLPLAIRKLVQGVSLFTFFILASITNYIFPLIASFENKTHFMFKNAFLLSLGRFPTTLLLLLFTIGPSILMTESPHIFLLGITFYLFIGVSTTAFMSSYLINRVFKILK</sequence>
<organism evidence="2 3">
    <name type="scientific">Aequitasia blattaphilus</name>
    <dbReference type="NCBI Taxonomy" id="2949332"/>
    <lineage>
        <taxon>Bacteria</taxon>
        <taxon>Bacillati</taxon>
        <taxon>Bacillota</taxon>
        <taxon>Clostridia</taxon>
        <taxon>Lachnospirales</taxon>
        <taxon>Lachnospiraceae</taxon>
        <taxon>Aequitasia</taxon>
    </lineage>
</organism>
<feature type="transmembrane region" description="Helical" evidence="1">
    <location>
        <begin position="71"/>
        <end position="91"/>
    </location>
</feature>